<reference evidence="2 3" key="1">
    <citation type="submission" date="2016-10" db="EMBL/GenBank/DDBJ databases">
        <authorList>
            <person name="de Groot N.N."/>
        </authorList>
    </citation>
    <scope>NUCLEOTIDE SEQUENCE [LARGE SCALE GENOMIC DNA]</scope>
    <source>
        <strain evidence="2 3">CGMCC 1.9159</strain>
    </source>
</reference>
<evidence type="ECO:0000256" key="1">
    <source>
        <dbReference type="SAM" id="Phobius"/>
    </source>
</evidence>
<evidence type="ECO:0000313" key="2">
    <source>
        <dbReference type="EMBL" id="SDL52360.1"/>
    </source>
</evidence>
<accession>A0A1G9KR87</accession>
<dbReference type="STRING" id="686624.SAMN04488242_1795"/>
<dbReference type="RefSeq" id="WP_093251188.1">
    <property type="nucleotide sequence ID" value="NZ_FNGP01000003.1"/>
</dbReference>
<keyword evidence="3" id="KW-1185">Reference proteome</keyword>
<dbReference type="AlphaFoldDB" id="A0A1G9KR87"/>
<sequence>MLTYWHRLNTRRTLGSLKNEAALAIRDDGTGVLMKFRTYTAKSLTWSTISTVDTRRPHLVKWRVRWPSAHLSSVLPAEDGLDVVAMPMWRQPAWARWLRFLFTVLLWYLIGQGVAALGADGETAGAIATLLYPLVLLLTPRFGPVEVRSLEQLPLDSTNVVEYATQRLAGAHPEALEAKPHRERVLARIADVRAEYGALKLDLLARIDHPALFDGSEPLTARFLSVLVEADDVAEDLPLPQLEALASRLEVSFEVAKAHADAVGIHHLPDDRRDDARRAAKVARLARAATSDGERRAAVAQLGRILDGMALHYMPSAVETLAIEPD</sequence>
<dbReference type="OrthoDB" id="3727470at2"/>
<feature type="transmembrane region" description="Helical" evidence="1">
    <location>
        <begin position="124"/>
        <end position="143"/>
    </location>
</feature>
<keyword evidence="1" id="KW-1133">Transmembrane helix</keyword>
<evidence type="ECO:0000313" key="3">
    <source>
        <dbReference type="Proteomes" id="UP000199475"/>
    </source>
</evidence>
<keyword evidence="1" id="KW-0812">Transmembrane</keyword>
<proteinExistence type="predicted"/>
<dbReference type="Proteomes" id="UP000199475">
    <property type="component" value="Unassembled WGS sequence"/>
</dbReference>
<protein>
    <submittedName>
        <fullName evidence="2">Uncharacterized protein</fullName>
    </submittedName>
</protein>
<name>A0A1G9KR87_9ACTN</name>
<gene>
    <name evidence="2" type="ORF">SAMN04488242_1795</name>
</gene>
<keyword evidence="1" id="KW-0472">Membrane</keyword>
<dbReference type="EMBL" id="FNGP01000003">
    <property type="protein sequence ID" value="SDL52360.1"/>
    <property type="molecule type" value="Genomic_DNA"/>
</dbReference>
<feature type="transmembrane region" description="Helical" evidence="1">
    <location>
        <begin position="97"/>
        <end position="118"/>
    </location>
</feature>
<organism evidence="2 3">
    <name type="scientific">Tessaracoccus oleiagri</name>
    <dbReference type="NCBI Taxonomy" id="686624"/>
    <lineage>
        <taxon>Bacteria</taxon>
        <taxon>Bacillati</taxon>
        <taxon>Actinomycetota</taxon>
        <taxon>Actinomycetes</taxon>
        <taxon>Propionibacteriales</taxon>
        <taxon>Propionibacteriaceae</taxon>
        <taxon>Tessaracoccus</taxon>
    </lineage>
</organism>